<protein>
    <submittedName>
        <fullName evidence="1">Uncharacterized protein</fullName>
    </submittedName>
</protein>
<evidence type="ECO:0000313" key="1">
    <source>
        <dbReference type="EMBL" id="KAJ8639684.1"/>
    </source>
</evidence>
<organism evidence="1 2">
    <name type="scientific">Persea americana</name>
    <name type="common">Avocado</name>
    <dbReference type="NCBI Taxonomy" id="3435"/>
    <lineage>
        <taxon>Eukaryota</taxon>
        <taxon>Viridiplantae</taxon>
        <taxon>Streptophyta</taxon>
        <taxon>Embryophyta</taxon>
        <taxon>Tracheophyta</taxon>
        <taxon>Spermatophyta</taxon>
        <taxon>Magnoliopsida</taxon>
        <taxon>Magnoliidae</taxon>
        <taxon>Laurales</taxon>
        <taxon>Lauraceae</taxon>
        <taxon>Persea</taxon>
    </lineage>
</organism>
<sequence length="96" mass="10290">MGYPPLGLALLLEELALQLEGLTVLPEGVALLEALGVLTLLSNESALQLEGFVEDPGQSYEEYGTLSKTSLFCGLSGTNLLHGQSQEKRSKEGFHK</sequence>
<accession>A0ACC2M1V8</accession>
<proteinExistence type="predicted"/>
<comment type="caution">
    <text evidence="1">The sequence shown here is derived from an EMBL/GenBank/DDBJ whole genome shotgun (WGS) entry which is preliminary data.</text>
</comment>
<reference evidence="1 2" key="1">
    <citation type="journal article" date="2022" name="Hortic Res">
        <title>A haplotype resolved chromosomal level avocado genome allows analysis of novel avocado genes.</title>
        <authorList>
            <person name="Nath O."/>
            <person name="Fletcher S.J."/>
            <person name="Hayward A."/>
            <person name="Shaw L.M."/>
            <person name="Masouleh A.K."/>
            <person name="Furtado A."/>
            <person name="Henry R.J."/>
            <person name="Mitter N."/>
        </authorList>
    </citation>
    <scope>NUCLEOTIDE SEQUENCE [LARGE SCALE GENOMIC DNA]</scope>
    <source>
        <strain evidence="2">cv. Hass</strain>
    </source>
</reference>
<gene>
    <name evidence="1" type="ORF">MRB53_016378</name>
</gene>
<keyword evidence="2" id="KW-1185">Reference proteome</keyword>
<dbReference type="Proteomes" id="UP001234297">
    <property type="component" value="Chromosome 5"/>
</dbReference>
<name>A0ACC2M1V8_PERAE</name>
<dbReference type="EMBL" id="CM056813">
    <property type="protein sequence ID" value="KAJ8639684.1"/>
    <property type="molecule type" value="Genomic_DNA"/>
</dbReference>
<evidence type="ECO:0000313" key="2">
    <source>
        <dbReference type="Proteomes" id="UP001234297"/>
    </source>
</evidence>